<proteinExistence type="predicted"/>
<feature type="chain" id="PRO_5044600301" evidence="2">
    <location>
        <begin position="24"/>
        <end position="269"/>
    </location>
</feature>
<evidence type="ECO:0000313" key="5">
    <source>
        <dbReference type="EMBL" id="RTY37556.1"/>
    </source>
</evidence>
<dbReference type="NCBIfam" id="TIGR02795">
    <property type="entry name" value="tol_pal_ybgF"/>
    <property type="match status" value="1"/>
</dbReference>
<keyword evidence="2" id="KW-0732">Signal</keyword>
<dbReference type="InterPro" id="IPR011990">
    <property type="entry name" value="TPR-like_helical_dom_sf"/>
</dbReference>
<dbReference type="SUPFAM" id="SSF48452">
    <property type="entry name" value="TPR-like"/>
    <property type="match status" value="1"/>
</dbReference>
<dbReference type="Proteomes" id="UP000327458">
    <property type="component" value="Unassembled WGS sequence"/>
</dbReference>
<feature type="signal peptide" evidence="2">
    <location>
        <begin position="1"/>
        <end position="23"/>
    </location>
</feature>
<dbReference type="InterPro" id="IPR019734">
    <property type="entry name" value="TPR_rpt"/>
</dbReference>
<dbReference type="EMBL" id="VMRG01000001">
    <property type="protein sequence ID" value="KAA6232827.1"/>
    <property type="molecule type" value="Genomic_DNA"/>
</dbReference>
<feature type="region of interest" description="Disordered" evidence="1">
    <location>
        <begin position="122"/>
        <end position="150"/>
    </location>
</feature>
<dbReference type="PROSITE" id="PS51257">
    <property type="entry name" value="PROKAR_LIPOPROTEIN"/>
    <property type="match status" value="1"/>
</dbReference>
<gene>
    <name evidence="5" type="primary">ybgF</name>
    <name evidence="5" type="ORF">EKD02_06910</name>
    <name evidence="3" type="ORF">FP507_06970</name>
    <name evidence="4" type="ORF">GJ685_02785</name>
</gene>
<dbReference type="Proteomes" id="UP000489351">
    <property type="component" value="Unassembled WGS sequence"/>
</dbReference>
<organism evidence="5 6">
    <name type="scientific">Chlorobium phaeovibrioides</name>
    <dbReference type="NCBI Taxonomy" id="1094"/>
    <lineage>
        <taxon>Bacteria</taxon>
        <taxon>Pseudomonadati</taxon>
        <taxon>Chlorobiota</taxon>
        <taxon>Chlorobiia</taxon>
        <taxon>Chlorobiales</taxon>
        <taxon>Chlorobiaceae</taxon>
        <taxon>Chlorobium/Pelodictyon group</taxon>
        <taxon>Chlorobium</taxon>
    </lineage>
</organism>
<reference evidence="3 7" key="2">
    <citation type="submission" date="2019-07" db="EMBL/GenBank/DDBJ databases">
        <title>Draft genome Sequence of Chlorobium phaeovibrioides sp. strain PhvTcv-s14, from the Phylum Chlorobi.</title>
        <authorList>
            <person name="Babenko V."/>
            <person name="Boldyreva D."/>
            <person name="Kanygina A."/>
            <person name="Selezneva O."/>
            <person name="Akopiyan T."/>
            <person name="Lunina O."/>
        </authorList>
    </citation>
    <scope>NUCLEOTIDE SEQUENCE [LARGE SCALE GENOMIC DNA]</scope>
    <source>
        <strain evidence="3 7">GrTcv12</strain>
    </source>
</reference>
<evidence type="ECO:0000313" key="7">
    <source>
        <dbReference type="Proteomes" id="UP000327458"/>
    </source>
</evidence>
<feature type="compositionally biased region" description="Low complexity" evidence="1">
    <location>
        <begin position="128"/>
        <end position="149"/>
    </location>
</feature>
<evidence type="ECO:0000313" key="6">
    <source>
        <dbReference type="Proteomes" id="UP000279908"/>
    </source>
</evidence>
<dbReference type="OMA" id="YWLGEVN"/>
<dbReference type="Pfam" id="PF13174">
    <property type="entry name" value="TPR_6"/>
    <property type="match status" value="1"/>
</dbReference>
<evidence type="ECO:0000313" key="4">
    <source>
        <dbReference type="EMBL" id="MWV53988.1"/>
    </source>
</evidence>
<dbReference type="Proteomes" id="UP000279908">
    <property type="component" value="Unassembled WGS sequence"/>
</dbReference>
<comment type="caution">
    <text evidence="5">The sequence shown here is derived from an EMBL/GenBank/DDBJ whole genome shotgun (WGS) entry which is preliminary data.</text>
</comment>
<evidence type="ECO:0000313" key="3">
    <source>
        <dbReference type="EMBL" id="KAA6232827.1"/>
    </source>
</evidence>
<dbReference type="EMBL" id="WUBZ01000006">
    <property type="protein sequence ID" value="MWV53988.1"/>
    <property type="molecule type" value="Genomic_DNA"/>
</dbReference>
<dbReference type="Gene3D" id="1.25.40.10">
    <property type="entry name" value="Tetratricopeptide repeat domain"/>
    <property type="match status" value="1"/>
</dbReference>
<dbReference type="AlphaFoldDB" id="A0A3S0MQ57"/>
<evidence type="ECO:0000256" key="1">
    <source>
        <dbReference type="SAM" id="MobiDB-lite"/>
    </source>
</evidence>
<dbReference type="RefSeq" id="WP_011890396.1">
    <property type="nucleotide sequence ID" value="NZ_RXYK01000009.1"/>
</dbReference>
<accession>A0A3S0MQ57</accession>
<reference evidence="4 8" key="3">
    <citation type="submission" date="2019-11" db="EMBL/GenBank/DDBJ databases">
        <title>Green- and brown-colored morphotypes of Chlorobia in the stratified aquatic ecosystems of Kandalaksha Gulf (White Sea): A model for study of the accessory genome evolution.</title>
        <authorList>
            <person name="Grouzdev D.S."/>
        </authorList>
    </citation>
    <scope>NUCLEOTIDE SEQUENCE [LARGE SCALE GENOMIC DNA]</scope>
    <source>
        <strain evidence="4 8">ZM</strain>
    </source>
</reference>
<keyword evidence="8" id="KW-1185">Reference proteome</keyword>
<reference evidence="5 6" key="1">
    <citation type="submission" date="2018-12" db="EMBL/GenBank/DDBJ databases">
        <authorList>
            <person name="Lunina O.N."/>
            <person name="Grouzdev D.S."/>
            <person name="Gorlenko V.M."/>
            <person name="Savvichev A.S."/>
        </authorList>
    </citation>
    <scope>NUCLEOTIDE SEQUENCE [LARGE SCALE GENOMIC DNA]</scope>
    <source>
        <strain evidence="5 6">BrKhr-17</strain>
    </source>
</reference>
<name>A0A3S0MQ57_CHLPH</name>
<dbReference type="InterPro" id="IPR014162">
    <property type="entry name" value="CpoB_C"/>
</dbReference>
<dbReference type="EMBL" id="RXYK01000009">
    <property type="protein sequence ID" value="RTY37556.1"/>
    <property type="molecule type" value="Genomic_DNA"/>
</dbReference>
<sequence length="269" mass="29711">MIPMTVKTRFLVTIPMILLSACASQKDIVVVKDDLQQLKNQSETIRSQSAGSYSDLQKMRDQMGALKGKLGEIEYRNHQQMSRLAMEDSLLVHKADELETRLQNIERYLGISVPKQPVALPAPEPKAVADSSATPAAAAEPSLSAPPAAGGSTLFNEGAQLFSNGRYAPAREKFSVLLKESPQSELADDAQFFIAESWFAEKVYDKAILDYQVVIAKYTKSNKRPAALFKQARAFELLGDGANAKTRYRDLVNVYPKSPEADLARKKMN</sequence>
<evidence type="ECO:0000313" key="8">
    <source>
        <dbReference type="Proteomes" id="UP000489351"/>
    </source>
</evidence>
<protein>
    <submittedName>
        <fullName evidence="5">Tol-pal system protein YbgF</fullName>
    </submittedName>
</protein>
<evidence type="ECO:0000256" key="2">
    <source>
        <dbReference type="SAM" id="SignalP"/>
    </source>
</evidence>